<name>A0ABD5PCJ0_9EURY</name>
<gene>
    <name evidence="5" type="ORF">ACFO0N_10715</name>
</gene>
<evidence type="ECO:0000259" key="3">
    <source>
        <dbReference type="Pfam" id="PF04967"/>
    </source>
</evidence>
<protein>
    <submittedName>
        <fullName evidence="5">Helix-turn-helix domain-containing protein</fullName>
    </submittedName>
</protein>
<dbReference type="Proteomes" id="UP001595921">
    <property type="component" value="Unassembled WGS sequence"/>
</dbReference>
<keyword evidence="2" id="KW-0804">Transcription</keyword>
<proteinExistence type="predicted"/>
<dbReference type="Gene3D" id="1.10.10.10">
    <property type="entry name" value="Winged helix-like DNA-binding domain superfamily/Winged helix DNA-binding domain"/>
    <property type="match status" value="1"/>
</dbReference>
<dbReference type="PANTHER" id="PTHR34236:SF1">
    <property type="entry name" value="DIMETHYL SULFOXIDE REDUCTASE TRANSCRIPTIONAL ACTIVATOR"/>
    <property type="match status" value="1"/>
</dbReference>
<keyword evidence="1" id="KW-0805">Transcription regulation</keyword>
<dbReference type="EMBL" id="JBHSDS010000006">
    <property type="protein sequence ID" value="MFC4358413.1"/>
    <property type="molecule type" value="Genomic_DNA"/>
</dbReference>
<sequence>MTVTVTLTVSADEFVFGQLLADNPETTVHIERVVPLGNVVSPFIWVSGDDSDGIGYRLVSDPDVVDAEKLVTGNDESLYRIEFREEVGGLIECLVETEATVLEAVGRNDEWRFVTRFADHELASEFQQRATDRGISLDVRSIHNPAVPPTEGRETKLTPPQREALVRAYSAGYFKVPRRASLTSLAEEMGISDSALSQRLRRGIERLVEADVFETDSDRY</sequence>
<keyword evidence="6" id="KW-1185">Reference proteome</keyword>
<evidence type="ECO:0000256" key="1">
    <source>
        <dbReference type="ARBA" id="ARBA00023015"/>
    </source>
</evidence>
<accession>A0ABD5PCJ0</accession>
<feature type="domain" description="HTH bat-type" evidence="3">
    <location>
        <begin position="157"/>
        <end position="208"/>
    </location>
</feature>
<evidence type="ECO:0000313" key="5">
    <source>
        <dbReference type="EMBL" id="MFC4358413.1"/>
    </source>
</evidence>
<reference evidence="5 6" key="1">
    <citation type="journal article" date="2019" name="Int. J. Syst. Evol. Microbiol.">
        <title>The Global Catalogue of Microorganisms (GCM) 10K type strain sequencing project: providing services to taxonomists for standard genome sequencing and annotation.</title>
        <authorList>
            <consortium name="The Broad Institute Genomics Platform"/>
            <consortium name="The Broad Institute Genome Sequencing Center for Infectious Disease"/>
            <person name="Wu L."/>
            <person name="Ma J."/>
        </authorList>
    </citation>
    <scope>NUCLEOTIDE SEQUENCE [LARGE SCALE GENOMIC DNA]</scope>
    <source>
        <strain evidence="5 6">CGMCC 1.12553</strain>
    </source>
</reference>
<dbReference type="Pfam" id="PF15915">
    <property type="entry name" value="BAT"/>
    <property type="match status" value="1"/>
</dbReference>
<dbReference type="InterPro" id="IPR007050">
    <property type="entry name" value="HTH_bacterioopsin"/>
</dbReference>
<evidence type="ECO:0000259" key="4">
    <source>
        <dbReference type="Pfam" id="PF15915"/>
    </source>
</evidence>
<dbReference type="PANTHER" id="PTHR34236">
    <property type="entry name" value="DIMETHYL SULFOXIDE REDUCTASE TRANSCRIPTIONAL ACTIVATOR"/>
    <property type="match status" value="1"/>
</dbReference>
<feature type="domain" description="Bacterioopsin transcriptional activator GAF and HTH associated" evidence="4">
    <location>
        <begin position="3"/>
        <end position="154"/>
    </location>
</feature>
<evidence type="ECO:0000313" key="6">
    <source>
        <dbReference type="Proteomes" id="UP001595921"/>
    </source>
</evidence>
<dbReference type="AlphaFoldDB" id="A0ABD5PCJ0"/>
<dbReference type="Pfam" id="PF04967">
    <property type="entry name" value="HTH_10"/>
    <property type="match status" value="1"/>
</dbReference>
<dbReference type="InterPro" id="IPR036388">
    <property type="entry name" value="WH-like_DNA-bd_sf"/>
</dbReference>
<evidence type="ECO:0000256" key="2">
    <source>
        <dbReference type="ARBA" id="ARBA00023163"/>
    </source>
</evidence>
<dbReference type="InterPro" id="IPR031803">
    <property type="entry name" value="BAT_GAF/HTH-assoc"/>
</dbReference>
<comment type="caution">
    <text evidence="5">The sequence shown here is derived from an EMBL/GenBank/DDBJ whole genome shotgun (WGS) entry which is preliminary data.</text>
</comment>
<dbReference type="RefSeq" id="WP_267623866.1">
    <property type="nucleotide sequence ID" value="NZ_JAODIW010000008.1"/>
</dbReference>
<organism evidence="5 6">
    <name type="scientific">Halobium salinum</name>
    <dbReference type="NCBI Taxonomy" id="1364940"/>
    <lineage>
        <taxon>Archaea</taxon>
        <taxon>Methanobacteriati</taxon>
        <taxon>Methanobacteriota</taxon>
        <taxon>Stenosarchaea group</taxon>
        <taxon>Halobacteria</taxon>
        <taxon>Halobacteriales</taxon>
        <taxon>Haloferacaceae</taxon>
        <taxon>Halobium</taxon>
    </lineage>
</organism>